<keyword evidence="3" id="KW-0813">Transport</keyword>
<dbReference type="SUPFAM" id="SSF48371">
    <property type="entry name" value="ARM repeat"/>
    <property type="match status" value="1"/>
</dbReference>
<comment type="subcellular location">
    <subcellularLocation>
        <location evidence="1">Membrane</location>
        <topology evidence="1">Multi-pass membrane protein</topology>
    </subcellularLocation>
</comment>
<dbReference type="EMBL" id="MVDD01000005">
    <property type="protein sequence ID" value="PKQ63461.1"/>
    <property type="molecule type" value="Genomic_DNA"/>
</dbReference>
<feature type="transmembrane region" description="Helical" evidence="10">
    <location>
        <begin position="161"/>
        <end position="180"/>
    </location>
</feature>
<feature type="transmembrane region" description="Helical" evidence="10">
    <location>
        <begin position="245"/>
        <end position="262"/>
    </location>
</feature>
<keyword evidence="8 10" id="KW-0472">Membrane</keyword>
<dbReference type="PANTHER" id="PTHR31187">
    <property type="match status" value="1"/>
</dbReference>
<evidence type="ECO:0000313" key="11">
    <source>
        <dbReference type="EMBL" id="PKQ63461.1"/>
    </source>
</evidence>
<evidence type="ECO:0000256" key="8">
    <source>
        <dbReference type="ARBA" id="ARBA00023136"/>
    </source>
</evidence>
<feature type="transmembrane region" description="Helical" evidence="10">
    <location>
        <begin position="125"/>
        <end position="149"/>
    </location>
</feature>
<evidence type="ECO:0000313" key="12">
    <source>
        <dbReference type="Proteomes" id="UP000233535"/>
    </source>
</evidence>
<evidence type="ECO:0008006" key="13">
    <source>
        <dbReference type="Google" id="ProtNLM"/>
    </source>
</evidence>
<feature type="coiled-coil region" evidence="9">
    <location>
        <begin position="443"/>
        <end position="470"/>
    </location>
</feature>
<keyword evidence="4 10" id="KW-0812">Transmembrane</keyword>
<comment type="similarity">
    <text evidence="2">Belongs to the ADP/ATP translocase tlc family.</text>
</comment>
<keyword evidence="12" id="KW-1185">Reference proteome</keyword>
<feature type="transmembrane region" description="Helical" evidence="10">
    <location>
        <begin position="406"/>
        <end position="423"/>
    </location>
</feature>
<evidence type="ECO:0000256" key="10">
    <source>
        <dbReference type="SAM" id="Phobius"/>
    </source>
</evidence>
<feature type="transmembrane region" description="Helical" evidence="10">
    <location>
        <begin position="379"/>
        <end position="400"/>
    </location>
</feature>
<dbReference type="SUPFAM" id="SSF103473">
    <property type="entry name" value="MFS general substrate transporter"/>
    <property type="match status" value="1"/>
</dbReference>
<evidence type="ECO:0000256" key="7">
    <source>
        <dbReference type="ARBA" id="ARBA00022989"/>
    </source>
</evidence>
<dbReference type="AlphaFoldDB" id="A0A2N3HZI1"/>
<dbReference type="InterPro" id="IPR011989">
    <property type="entry name" value="ARM-like"/>
</dbReference>
<evidence type="ECO:0000256" key="6">
    <source>
        <dbReference type="ARBA" id="ARBA00022840"/>
    </source>
</evidence>
<evidence type="ECO:0000256" key="2">
    <source>
        <dbReference type="ARBA" id="ARBA00007127"/>
    </source>
</evidence>
<dbReference type="InterPro" id="IPR016024">
    <property type="entry name" value="ARM-type_fold"/>
</dbReference>
<keyword evidence="5" id="KW-0547">Nucleotide-binding</keyword>
<evidence type="ECO:0000256" key="1">
    <source>
        <dbReference type="ARBA" id="ARBA00004141"/>
    </source>
</evidence>
<evidence type="ECO:0000256" key="9">
    <source>
        <dbReference type="SAM" id="Coils"/>
    </source>
</evidence>
<comment type="caution">
    <text evidence="11">The sequence shown here is derived from an EMBL/GenBank/DDBJ whole genome shotgun (WGS) entry which is preliminary data.</text>
</comment>
<feature type="transmembrane region" description="Helical" evidence="10">
    <location>
        <begin position="67"/>
        <end position="86"/>
    </location>
</feature>
<dbReference type="RefSeq" id="WP_101261050.1">
    <property type="nucleotide sequence ID" value="NZ_MVDD01000005.1"/>
</dbReference>
<dbReference type="InterPro" id="IPR036259">
    <property type="entry name" value="MFS_trans_sf"/>
</dbReference>
<dbReference type="PANTHER" id="PTHR31187:SF1">
    <property type="entry name" value="ADP,ATP CARRIER PROTEIN 1"/>
    <property type="match status" value="1"/>
</dbReference>
<dbReference type="Gene3D" id="1.25.10.10">
    <property type="entry name" value="Leucine-rich Repeat Variant"/>
    <property type="match status" value="2"/>
</dbReference>
<feature type="transmembrane region" description="Helical" evidence="10">
    <location>
        <begin position="186"/>
        <end position="206"/>
    </location>
</feature>
<reference evidence="11 12" key="1">
    <citation type="journal article" date="2017" name="Front. Microbiol.">
        <title>Labilibaculum manganireducens gen. nov., sp. nov. and Labilibaculum filiforme sp. nov., Novel Bacteroidetes Isolated from Subsurface Sediments of the Baltic Sea.</title>
        <authorList>
            <person name="Vandieken V."/>
            <person name="Marshall I.P."/>
            <person name="Niemann H."/>
            <person name="Engelen B."/>
            <person name="Cypionka H."/>
        </authorList>
    </citation>
    <scope>NUCLEOTIDE SEQUENCE [LARGE SCALE GENOMIC DNA]</scope>
    <source>
        <strain evidence="11 12">59.16B</strain>
    </source>
</reference>
<dbReference type="OrthoDB" id="1132709at2"/>
<feature type="transmembrane region" description="Helical" evidence="10">
    <location>
        <begin position="282"/>
        <end position="302"/>
    </location>
</feature>
<feature type="transmembrane region" description="Helical" evidence="10">
    <location>
        <begin position="98"/>
        <end position="119"/>
    </location>
</feature>
<sequence length="950" mass="108100">MKNFESSVRNVFQEAFQYFLNKSFDIRVGEYRRVVLMQVNIFLIISTLLIIKPIVNSLFLSSFGYSYLPTAFIIVSIFAVAISRLYSRLLSKFAFDKIMTRTLLISVITLFVFGLLLRLNILVQVVLLLFYVWVALFAVVSSSQFWVLANIIFNAREAKRVFGFIGAGAIAGGIFGGYLTSIMAPIIGSENLIFFSMLVLLPSIWITKKIWAERDSEQQLVQQQKVQEEHQPENPYQIIKKSRHLSLMAGIIGVSVVVAKLVDYQFSAIASTSILDPDRLTAFFGFWFSNFNLLSLFIQLFLTRRIVGVFGVGSSLLILPGAIFLGALSMLFFPILGAAIFIKLCDGSLKQSINKSATELLALPIPLEIKSKTKSYIDVTVDSVASGIGGLLLFFLVNGLQLSTNWISLMIIGLLALWIYFALQVRKEYLKSFKLKISKKISRKKAEKKAETTESVISNLQKQLESTKENQLLYIIQKTREIPRVEFYLRLKHLLSHPSSKVRAEVITNLKSYINHNLSGDMLLLVNDEDQEVRVKAFEYLIALAPGNRVKLIESYLEHEDDKIRESALLALAIETRGNQELQNWFSFGDRLQMRIQQMNKTEDINEKDKLHQHIIQVIGASSASGYFSYLQNAFHHEREEIVTKAIEAAGNTAHPQFISVLLNFLNQKTFLPTAQTALANYGSRAFSVFQKLIQEEKISAELVRKLPVVAQKINSQKSIDFLFFLLDYEDYMVHLESLKALNNLKQSFPHLFFDKKLVMSLIVEEIHLSQNSLVVLKSKFVNKVDTDSIPAEIMDARNSLIHLLERRLDGSLERIFRLLELRYPPEDILTVYKGIQSNKTDLRMNAIEFLDNVLEARLKKILIPVLETAILNSMAEPVFSLFAEKEPDEFGCYRLILEGVDVKLKLAVFYLLEQLADPKFLPLVQTYLNSENLKIRTFAQKANKAMIAD</sequence>
<dbReference type="GO" id="GO:0016020">
    <property type="term" value="C:membrane"/>
    <property type="evidence" value="ECO:0007669"/>
    <property type="project" value="UniProtKB-SubCell"/>
</dbReference>
<dbReference type="GO" id="GO:0005471">
    <property type="term" value="F:ATP:ADP antiporter activity"/>
    <property type="evidence" value="ECO:0007669"/>
    <property type="project" value="InterPro"/>
</dbReference>
<feature type="transmembrane region" description="Helical" evidence="10">
    <location>
        <begin position="34"/>
        <end position="55"/>
    </location>
</feature>
<dbReference type="Proteomes" id="UP000233535">
    <property type="component" value="Unassembled WGS sequence"/>
</dbReference>
<name>A0A2N3HZI1_9BACT</name>
<accession>A0A2N3HZI1</accession>
<evidence type="ECO:0000256" key="3">
    <source>
        <dbReference type="ARBA" id="ARBA00022448"/>
    </source>
</evidence>
<gene>
    <name evidence="11" type="ORF">BZG02_08775</name>
</gene>
<evidence type="ECO:0000256" key="5">
    <source>
        <dbReference type="ARBA" id="ARBA00022741"/>
    </source>
</evidence>
<evidence type="ECO:0000256" key="4">
    <source>
        <dbReference type="ARBA" id="ARBA00022692"/>
    </source>
</evidence>
<keyword evidence="7 10" id="KW-1133">Transmembrane helix</keyword>
<keyword evidence="9" id="KW-0175">Coiled coil</keyword>
<proteinExistence type="inferred from homology"/>
<dbReference type="InterPro" id="IPR004667">
    <property type="entry name" value="ADP_ATP_car_bac_type"/>
</dbReference>
<keyword evidence="6" id="KW-0067">ATP-binding</keyword>
<dbReference type="GO" id="GO:0005524">
    <property type="term" value="F:ATP binding"/>
    <property type="evidence" value="ECO:0007669"/>
    <property type="project" value="UniProtKB-KW"/>
</dbReference>
<protein>
    <recommendedName>
        <fullName evidence="13">ADP,ATP carrier protein</fullName>
    </recommendedName>
</protein>
<organism evidence="11 12">
    <name type="scientific">Labilibaculum filiforme</name>
    <dbReference type="NCBI Taxonomy" id="1940526"/>
    <lineage>
        <taxon>Bacteria</taxon>
        <taxon>Pseudomonadati</taxon>
        <taxon>Bacteroidota</taxon>
        <taxon>Bacteroidia</taxon>
        <taxon>Marinilabiliales</taxon>
        <taxon>Marinifilaceae</taxon>
        <taxon>Labilibaculum</taxon>
    </lineage>
</organism>